<dbReference type="InterPro" id="IPR032379">
    <property type="entry name" value="DUF4874"/>
</dbReference>
<gene>
    <name evidence="3" type="ORF">APS56_14620</name>
</gene>
<dbReference type="AlphaFoldDB" id="A0A0P0CJB0"/>
<dbReference type="Pfam" id="PF16173">
    <property type="entry name" value="DUF4874"/>
    <property type="match status" value="1"/>
</dbReference>
<evidence type="ECO:0000313" key="3">
    <source>
        <dbReference type="EMBL" id="ALJ06292.1"/>
    </source>
</evidence>
<dbReference type="OrthoDB" id="9760654at2"/>
<dbReference type="Pfam" id="PF16116">
    <property type="entry name" value="DUF4832"/>
    <property type="match status" value="1"/>
</dbReference>
<dbReference type="STRING" id="1736674.APS56_14620"/>
<evidence type="ECO:0000313" key="4">
    <source>
        <dbReference type="Proteomes" id="UP000057981"/>
    </source>
</evidence>
<evidence type="ECO:0000259" key="1">
    <source>
        <dbReference type="Pfam" id="PF16116"/>
    </source>
</evidence>
<reference evidence="3 4" key="1">
    <citation type="submission" date="2015-10" db="EMBL/GenBank/DDBJ databases">
        <authorList>
            <person name="Gilbert D.G."/>
        </authorList>
    </citation>
    <scope>NUCLEOTIDE SEQUENCE [LARGE SCALE GENOMIC DNA]</scope>
    <source>
        <strain evidence="4">HZ-22</strain>
    </source>
</reference>
<dbReference type="RefSeq" id="WP_054729923.1">
    <property type="nucleotide sequence ID" value="NZ_CP012898.1"/>
</dbReference>
<dbReference type="InterPro" id="IPR032267">
    <property type="entry name" value="DUF4832"/>
</dbReference>
<evidence type="ECO:0000259" key="2">
    <source>
        <dbReference type="Pfam" id="PF16173"/>
    </source>
</evidence>
<accession>A0A0P0CJB0</accession>
<keyword evidence="4" id="KW-1185">Reference proteome</keyword>
<proteinExistence type="predicted"/>
<protein>
    <recommendedName>
        <fullName evidence="5">DUF4832 domain-containing protein</fullName>
    </recommendedName>
</protein>
<dbReference type="KEGG" id="ahz:APS56_14620"/>
<organism evidence="3 4">
    <name type="scientific">Pseudalgibacter alginicilyticus</name>
    <dbReference type="NCBI Taxonomy" id="1736674"/>
    <lineage>
        <taxon>Bacteria</taxon>
        <taxon>Pseudomonadati</taxon>
        <taxon>Bacteroidota</taxon>
        <taxon>Flavobacteriia</taxon>
        <taxon>Flavobacteriales</taxon>
        <taxon>Flavobacteriaceae</taxon>
        <taxon>Pseudalgibacter</taxon>
    </lineage>
</organism>
<feature type="domain" description="DUF4832" evidence="1">
    <location>
        <begin position="233"/>
        <end position="437"/>
    </location>
</feature>
<name>A0A0P0CJB0_9FLAO</name>
<dbReference type="Proteomes" id="UP000057981">
    <property type="component" value="Chromosome"/>
</dbReference>
<feature type="domain" description="DUF4874" evidence="2">
    <location>
        <begin position="50"/>
        <end position="208"/>
    </location>
</feature>
<dbReference type="EMBL" id="CP012898">
    <property type="protein sequence ID" value="ALJ06292.1"/>
    <property type="molecule type" value="Genomic_DNA"/>
</dbReference>
<dbReference type="PATRIC" id="fig|1736674.3.peg.2986"/>
<sequence>MKYKFLALLITCIFINCSSDSSSSDDGEGAVLDENITEITYTASNEVISNPERGFMHTWSVVSEGTPLNLVTLQSLVNENVTIILRLYYLEKFKNSDLSTAQLDLIKTDFQNLRAAGVKCILRFAYNSNENDTDAPLNIVESHLDQLKPIFEDNADVISFVQAGFIGSWGEWYYSSNGLDTSENRAAVLTKLLEVLPESIKIQVRTPLYKQTYFNTTTAIGTDVGYGTSDIARVGFHNDCFLASADDYGTYQNVQIEKLYISNEAFFVPTGGETCPPSGVSTASCDTAEAEMTLLKWTYLNLDYYGPVLNVWRNNSCFTDFQRQLGYRLLLKTANLENEVETNGTLNLDIVIDNDGYAPVYNTKNTFLILKSVSDGTIYKKALNFDVRKVIPGINYQLEEAVSLTEIPSGSYKLFLKIEDSHAIIADRPEYAIQLANTSMWDSTEGFNDLQHTLTIN</sequence>
<evidence type="ECO:0008006" key="5">
    <source>
        <dbReference type="Google" id="ProtNLM"/>
    </source>
</evidence>